<evidence type="ECO:0000256" key="1">
    <source>
        <dbReference type="SAM" id="MobiDB-lite"/>
    </source>
</evidence>
<keyword evidence="4" id="KW-1185">Reference proteome</keyword>
<feature type="region of interest" description="Disordered" evidence="1">
    <location>
        <begin position="65"/>
        <end position="85"/>
    </location>
</feature>
<dbReference type="Pfam" id="PF02776">
    <property type="entry name" value="TPP_enzyme_N"/>
    <property type="match status" value="1"/>
</dbReference>
<reference evidence="3 4" key="1">
    <citation type="submission" date="2024-06" db="EMBL/GenBank/DDBJ databases">
        <title>The Natural Products Discovery Center: Release of the First 8490 Sequenced Strains for Exploring Actinobacteria Biosynthetic Diversity.</title>
        <authorList>
            <person name="Kalkreuter E."/>
            <person name="Kautsar S.A."/>
            <person name="Yang D."/>
            <person name="Bader C.D."/>
            <person name="Teijaro C.N."/>
            <person name="Fluegel L."/>
            <person name="Davis C.M."/>
            <person name="Simpson J.R."/>
            <person name="Lauterbach L."/>
            <person name="Steele A.D."/>
            <person name="Gui C."/>
            <person name="Meng S."/>
            <person name="Li G."/>
            <person name="Viehrig K."/>
            <person name="Ye F."/>
            <person name="Su P."/>
            <person name="Kiefer A.F."/>
            <person name="Nichols A."/>
            <person name="Cepeda A.J."/>
            <person name="Yan W."/>
            <person name="Fan B."/>
            <person name="Jiang Y."/>
            <person name="Adhikari A."/>
            <person name="Zheng C.-J."/>
            <person name="Schuster L."/>
            <person name="Cowan T.M."/>
            <person name="Smanski M.J."/>
            <person name="Chevrette M.G."/>
            <person name="De Carvalho L.P.S."/>
            <person name="Shen B."/>
        </authorList>
    </citation>
    <scope>NUCLEOTIDE SEQUENCE [LARGE SCALE GENOMIC DNA]</scope>
    <source>
        <strain evidence="3 4">NPDC020594</strain>
    </source>
</reference>
<dbReference type="EMBL" id="JBFAEG010000033">
    <property type="protein sequence ID" value="MEU5712168.1"/>
    <property type="molecule type" value="Genomic_DNA"/>
</dbReference>
<dbReference type="InterPro" id="IPR029061">
    <property type="entry name" value="THDP-binding"/>
</dbReference>
<protein>
    <submittedName>
        <fullName evidence="3">Thiamine pyrophosphate-binding protein</fullName>
    </submittedName>
</protein>
<name>A0ABV3AJQ7_9ACTN</name>
<dbReference type="RefSeq" id="WP_267881558.1">
    <property type="nucleotide sequence ID" value="NZ_JBEXDP010000010.1"/>
</dbReference>
<dbReference type="Proteomes" id="UP001551011">
    <property type="component" value="Unassembled WGS sequence"/>
</dbReference>
<feature type="domain" description="Thiamine pyrophosphate enzyme N-terminal TPP-binding" evidence="2">
    <location>
        <begin position="2"/>
        <end position="64"/>
    </location>
</feature>
<proteinExistence type="predicted"/>
<organism evidence="3 4">
    <name type="scientific">Streptomyces flaveolus</name>
    <dbReference type="NCBI Taxonomy" id="67297"/>
    <lineage>
        <taxon>Bacteria</taxon>
        <taxon>Bacillati</taxon>
        <taxon>Actinomycetota</taxon>
        <taxon>Actinomycetes</taxon>
        <taxon>Kitasatosporales</taxon>
        <taxon>Streptomycetaceae</taxon>
        <taxon>Streptomyces</taxon>
    </lineage>
</organism>
<sequence length="106" mass="10743">MSEAFYSILRQHGVSAVFGNPGSNELSFLTGLPPDIPYYLALQEGAAIGMADAYAQANSVGPGAARKQSRALPPLTSSCTVGGETSRAAVGPGVHLCGAGSRSPVH</sequence>
<dbReference type="InterPro" id="IPR012001">
    <property type="entry name" value="Thiamin_PyroP_enz_TPP-bd_dom"/>
</dbReference>
<gene>
    <name evidence="3" type="ORF">AB0H04_35870</name>
</gene>
<accession>A0ABV3AJQ7</accession>
<dbReference type="SUPFAM" id="SSF52518">
    <property type="entry name" value="Thiamin diphosphate-binding fold (THDP-binding)"/>
    <property type="match status" value="1"/>
</dbReference>
<evidence type="ECO:0000313" key="3">
    <source>
        <dbReference type="EMBL" id="MEU5712168.1"/>
    </source>
</evidence>
<dbReference type="Gene3D" id="3.40.50.970">
    <property type="match status" value="1"/>
</dbReference>
<evidence type="ECO:0000259" key="2">
    <source>
        <dbReference type="Pfam" id="PF02776"/>
    </source>
</evidence>
<dbReference type="CDD" id="cd07035">
    <property type="entry name" value="TPP_PYR_POX_like"/>
    <property type="match status" value="1"/>
</dbReference>
<evidence type="ECO:0000313" key="4">
    <source>
        <dbReference type="Proteomes" id="UP001551011"/>
    </source>
</evidence>
<comment type="caution">
    <text evidence="3">The sequence shown here is derived from an EMBL/GenBank/DDBJ whole genome shotgun (WGS) entry which is preliminary data.</text>
</comment>